<dbReference type="InterPro" id="IPR032284">
    <property type="entry name" value="RecQ_Zn-bd"/>
</dbReference>
<dbReference type="InterPro" id="IPR027417">
    <property type="entry name" value="P-loop_NTPase"/>
</dbReference>
<keyword evidence="3 10" id="KW-0347">Helicase</keyword>
<evidence type="ECO:0000259" key="9">
    <source>
        <dbReference type="PROSITE" id="PS51194"/>
    </source>
</evidence>
<dbReference type="NCBIfam" id="TIGR00614">
    <property type="entry name" value="recQ_fam"/>
    <property type="match status" value="1"/>
</dbReference>
<evidence type="ECO:0000313" key="11">
    <source>
        <dbReference type="Proteomes" id="UP001628078"/>
    </source>
</evidence>
<evidence type="ECO:0000256" key="1">
    <source>
        <dbReference type="ARBA" id="ARBA00022741"/>
    </source>
</evidence>
<evidence type="ECO:0000256" key="4">
    <source>
        <dbReference type="ARBA" id="ARBA00022840"/>
    </source>
</evidence>
<keyword evidence="11" id="KW-1185">Reference proteome</keyword>
<evidence type="ECO:0000256" key="2">
    <source>
        <dbReference type="ARBA" id="ARBA00022801"/>
    </source>
</evidence>
<keyword evidence="4" id="KW-0067">ATP-binding</keyword>
<evidence type="ECO:0000256" key="5">
    <source>
        <dbReference type="ARBA" id="ARBA00023125"/>
    </source>
</evidence>
<dbReference type="PROSITE" id="PS51194">
    <property type="entry name" value="HELICASE_CTER"/>
    <property type="match status" value="1"/>
</dbReference>
<dbReference type="CDD" id="cd17920">
    <property type="entry name" value="DEXHc_RecQ"/>
    <property type="match status" value="1"/>
</dbReference>
<dbReference type="PROSITE" id="PS00690">
    <property type="entry name" value="DEAH_ATP_HELICASE"/>
    <property type="match status" value="1"/>
</dbReference>
<accession>A0ABQ5JQR6</accession>
<dbReference type="Pfam" id="PF00271">
    <property type="entry name" value="Helicase_C"/>
    <property type="match status" value="1"/>
</dbReference>
<evidence type="ECO:0000256" key="6">
    <source>
        <dbReference type="ARBA" id="ARBA00044535"/>
    </source>
</evidence>
<dbReference type="Proteomes" id="UP001628078">
    <property type="component" value="Unassembled WGS sequence"/>
</dbReference>
<reference evidence="10 11" key="1">
    <citation type="submission" date="2022-03" db="EMBL/GenBank/DDBJ databases">
        <title>Draft genome sequence of Furfurilactobacillus curtus JCM 31185.</title>
        <authorList>
            <person name="Suzuki S."/>
            <person name="Endo A."/>
            <person name="Kajikawa A."/>
        </authorList>
    </citation>
    <scope>NUCLEOTIDE SEQUENCE [LARGE SCALE GENOMIC DNA]</scope>
    <source>
        <strain evidence="10 11">JCM 31185</strain>
    </source>
</reference>
<keyword evidence="1" id="KW-0547">Nucleotide-binding</keyword>
<dbReference type="SMART" id="SM00490">
    <property type="entry name" value="HELICc"/>
    <property type="match status" value="1"/>
</dbReference>
<evidence type="ECO:0000256" key="3">
    <source>
        <dbReference type="ARBA" id="ARBA00022806"/>
    </source>
</evidence>
<dbReference type="InterPro" id="IPR001650">
    <property type="entry name" value="Helicase_C-like"/>
</dbReference>
<dbReference type="InterPro" id="IPR014001">
    <property type="entry name" value="Helicase_ATP-bd"/>
</dbReference>
<keyword evidence="2" id="KW-0378">Hydrolase</keyword>
<dbReference type="InterPro" id="IPR004589">
    <property type="entry name" value="DNA_helicase_ATP-dep_RecQ"/>
</dbReference>
<dbReference type="GO" id="GO:0004386">
    <property type="term" value="F:helicase activity"/>
    <property type="evidence" value="ECO:0007669"/>
    <property type="project" value="UniProtKB-KW"/>
</dbReference>
<organism evidence="10 11">
    <name type="scientific">Furfurilactobacillus curtus</name>
    <dbReference type="NCBI Taxonomy" id="1746200"/>
    <lineage>
        <taxon>Bacteria</taxon>
        <taxon>Bacillati</taxon>
        <taxon>Bacillota</taxon>
        <taxon>Bacilli</taxon>
        <taxon>Lactobacillales</taxon>
        <taxon>Lactobacillaceae</taxon>
        <taxon>Furfurilactobacillus</taxon>
    </lineage>
</organism>
<dbReference type="PANTHER" id="PTHR13710:SF84">
    <property type="entry name" value="ATP-DEPENDENT DNA HELICASE RECS-RELATED"/>
    <property type="match status" value="1"/>
</dbReference>
<evidence type="ECO:0000256" key="7">
    <source>
        <dbReference type="ARBA" id="ARBA00044550"/>
    </source>
</evidence>
<dbReference type="Pfam" id="PF00270">
    <property type="entry name" value="DEAD"/>
    <property type="match status" value="1"/>
</dbReference>
<dbReference type="SMART" id="SM00487">
    <property type="entry name" value="DEXDc"/>
    <property type="match status" value="1"/>
</dbReference>
<proteinExistence type="predicted"/>
<feature type="domain" description="Helicase ATP-binding" evidence="8">
    <location>
        <begin position="49"/>
        <end position="216"/>
    </location>
</feature>
<dbReference type="RefSeq" id="WP_407882346.1">
    <property type="nucleotide sequence ID" value="NZ_BQXO01000001.1"/>
</dbReference>
<dbReference type="PANTHER" id="PTHR13710">
    <property type="entry name" value="DNA HELICASE RECQ FAMILY MEMBER"/>
    <property type="match status" value="1"/>
</dbReference>
<protein>
    <recommendedName>
        <fullName evidence="6">ATP-dependent DNA helicase RecQ</fullName>
    </recommendedName>
    <alternativeName>
        <fullName evidence="7">DNA 3'-5' helicase RecQ</fullName>
    </alternativeName>
</protein>
<dbReference type="Gene3D" id="3.40.50.300">
    <property type="entry name" value="P-loop containing nucleotide triphosphate hydrolases"/>
    <property type="match status" value="2"/>
</dbReference>
<dbReference type="EMBL" id="BQXO01000001">
    <property type="protein sequence ID" value="GKT05082.1"/>
    <property type="molecule type" value="Genomic_DNA"/>
</dbReference>
<dbReference type="InterPro" id="IPR002464">
    <property type="entry name" value="DNA/RNA_helicase_DEAH_CS"/>
</dbReference>
<sequence>MTQEPTHVKPDDPRLKLQQTSVSRARERLAALKTHFGYQQFHDGQAEAVDGLQNGHDVLAVLPTGSGKTLIYELTTYLFNRPSLIVSPLLALMQDQVGRLNRRGERRAVALNSMLKPGDQQQVLNQLSRYRFIFVSPEMLLNDRVLNALKRIPLGLMVVDEAHCISTWGPDFRPAYLNLGQVRQQLDHPVTLALTATADEQVQQDIKRVLAFDDTAQAIIHSVDRPNIFLAVEQVASIQQKEARLLTLLQEVAFPGIIYFSSKAQASEWAQSLVEQGYTAAAYHAGLDGQTRFAIQQQFMQNQLQVVCATSAFGMGIDKADIRFVFHYHLPVSLTDYVQEIGRAGRDGQPSLAVVVMAPGDQQRPIDLVNLQLPSDAEIAEGYATPLANLNSETHDLINYYRSHHYTVEQVEHLFAARRRSQQHSLAQLFKYVRSTTCLRAQLLSTFGESAPEHSVTCCAPVGTQLDVRQLHLPTKPMQPRGDRPIVHHWRDQLRQLFSENFTN</sequence>
<comment type="caution">
    <text evidence="10">The sequence shown here is derived from an EMBL/GenBank/DDBJ whole genome shotgun (WGS) entry which is preliminary data.</text>
</comment>
<dbReference type="Pfam" id="PF16124">
    <property type="entry name" value="RecQ_Zn_bind"/>
    <property type="match status" value="1"/>
</dbReference>
<evidence type="ECO:0000259" key="8">
    <source>
        <dbReference type="PROSITE" id="PS51192"/>
    </source>
</evidence>
<dbReference type="PROSITE" id="PS51192">
    <property type="entry name" value="HELICASE_ATP_BIND_1"/>
    <property type="match status" value="1"/>
</dbReference>
<dbReference type="InterPro" id="IPR011545">
    <property type="entry name" value="DEAD/DEAH_box_helicase_dom"/>
</dbReference>
<name>A0ABQ5JQR6_9LACO</name>
<evidence type="ECO:0000313" key="10">
    <source>
        <dbReference type="EMBL" id="GKT05082.1"/>
    </source>
</evidence>
<dbReference type="SUPFAM" id="SSF52540">
    <property type="entry name" value="P-loop containing nucleoside triphosphate hydrolases"/>
    <property type="match status" value="1"/>
</dbReference>
<keyword evidence="5" id="KW-0238">DNA-binding</keyword>
<gene>
    <name evidence="10" type="primary">recQ2</name>
    <name evidence="10" type="ORF">JCM31185_03710</name>
</gene>
<feature type="domain" description="Helicase C-terminal" evidence="9">
    <location>
        <begin position="244"/>
        <end position="398"/>
    </location>
</feature>